<evidence type="ECO:0000256" key="1">
    <source>
        <dbReference type="ARBA" id="ARBA00023012"/>
    </source>
</evidence>
<evidence type="ECO:0000256" key="2">
    <source>
        <dbReference type="ARBA" id="ARBA00023015"/>
    </source>
</evidence>
<dbReference type="SUPFAM" id="SSF46894">
    <property type="entry name" value="C-terminal effector domain of the bipartite response regulators"/>
    <property type="match status" value="1"/>
</dbReference>
<dbReference type="AlphaFoldDB" id="A0A8J4M4Z2"/>
<evidence type="ECO:0000259" key="6">
    <source>
        <dbReference type="PROSITE" id="PS50110"/>
    </source>
</evidence>
<dbReference type="InterPro" id="IPR011006">
    <property type="entry name" value="CheY-like_superfamily"/>
</dbReference>
<sequence>MLRAIIVDDEKRSIKRLVHLLSDCNWLDVCRTFEHPQEAYAYVQENPVDVAFLDISMPDVNGMKLSSLLTACNDETNIVFVTGHDEYAVQAFNLNALDYLMKPVDEARMSQTLSKIKRIRRISDQAPDISVMLFNGFKVYSGGTLRTPLKLRSPKTEELFAFLICRGTVSREEVIDALWPKLEYDKALRNLNTNLYYIRKSLGESQSQSCLRVSRNEISIEKNGLSCDAYTFDSIVRRVRLAGLADLSLVDQAEALYTGPLLKGRDYSWLGETGHNYEQEFIGLLDAAARHCLSEGKAETALRYFDAIVALDALREDVYYEMIKLFVKLGRRIDADRYFQQLSSMLRRELGASPDSAIIKLVQEMR</sequence>
<keyword evidence="2" id="KW-0805">Transcription regulation</keyword>
<keyword evidence="4" id="KW-0804">Transcription</keyword>
<evidence type="ECO:0000313" key="7">
    <source>
        <dbReference type="EMBL" id="GIQ71436.1"/>
    </source>
</evidence>
<evidence type="ECO:0000313" key="8">
    <source>
        <dbReference type="Proteomes" id="UP000677918"/>
    </source>
</evidence>
<keyword evidence="8" id="KW-1185">Reference proteome</keyword>
<dbReference type="InterPro" id="IPR036388">
    <property type="entry name" value="WH-like_DNA-bd_sf"/>
</dbReference>
<dbReference type="SUPFAM" id="SSF52172">
    <property type="entry name" value="CheY-like"/>
    <property type="match status" value="1"/>
</dbReference>
<dbReference type="SUPFAM" id="SSF48452">
    <property type="entry name" value="TPR-like"/>
    <property type="match status" value="1"/>
</dbReference>
<dbReference type="SMART" id="SM01043">
    <property type="entry name" value="BTAD"/>
    <property type="match status" value="1"/>
</dbReference>
<dbReference type="Pfam" id="PF00072">
    <property type="entry name" value="Response_reg"/>
    <property type="match status" value="1"/>
</dbReference>
<dbReference type="InterPro" id="IPR005158">
    <property type="entry name" value="BTAD"/>
</dbReference>
<keyword evidence="1" id="KW-0902">Two-component regulatory system</keyword>
<dbReference type="InterPro" id="IPR016032">
    <property type="entry name" value="Sig_transdc_resp-reg_C-effctor"/>
</dbReference>
<dbReference type="Gene3D" id="1.25.40.10">
    <property type="entry name" value="Tetratricopeptide repeat domain"/>
    <property type="match status" value="1"/>
</dbReference>
<dbReference type="EMBL" id="BOVK01000089">
    <property type="protein sequence ID" value="GIQ71436.1"/>
    <property type="molecule type" value="Genomic_DNA"/>
</dbReference>
<dbReference type="Gene3D" id="3.40.50.2300">
    <property type="match status" value="1"/>
</dbReference>
<dbReference type="PANTHER" id="PTHR35807">
    <property type="entry name" value="TRANSCRIPTIONAL REGULATOR REDD-RELATED"/>
    <property type="match status" value="1"/>
</dbReference>
<dbReference type="GO" id="GO:0003677">
    <property type="term" value="F:DNA binding"/>
    <property type="evidence" value="ECO:0007669"/>
    <property type="project" value="UniProtKB-KW"/>
</dbReference>
<evidence type="ECO:0000256" key="4">
    <source>
        <dbReference type="ARBA" id="ARBA00023163"/>
    </source>
</evidence>
<evidence type="ECO:0000256" key="3">
    <source>
        <dbReference type="ARBA" id="ARBA00023125"/>
    </source>
</evidence>
<dbReference type="GO" id="GO:0000160">
    <property type="term" value="P:phosphorelay signal transduction system"/>
    <property type="evidence" value="ECO:0007669"/>
    <property type="project" value="UniProtKB-KW"/>
</dbReference>
<accession>A0A8J4M4Z2</accession>
<feature type="domain" description="Response regulatory" evidence="6">
    <location>
        <begin position="3"/>
        <end position="117"/>
    </location>
</feature>
<comment type="caution">
    <text evidence="7">The sequence shown here is derived from an EMBL/GenBank/DDBJ whole genome shotgun (WGS) entry which is preliminary data.</text>
</comment>
<gene>
    <name evidence="7" type="ORF">XYCOK13_42600</name>
</gene>
<dbReference type="SMART" id="SM00448">
    <property type="entry name" value="REC"/>
    <property type="match status" value="1"/>
</dbReference>
<evidence type="ECO:0000256" key="5">
    <source>
        <dbReference type="PROSITE-ProRule" id="PRU00169"/>
    </source>
</evidence>
<dbReference type="GO" id="GO:0006355">
    <property type="term" value="P:regulation of DNA-templated transcription"/>
    <property type="evidence" value="ECO:0007669"/>
    <property type="project" value="InterPro"/>
</dbReference>
<dbReference type="PROSITE" id="PS50110">
    <property type="entry name" value="RESPONSE_REGULATORY"/>
    <property type="match status" value="1"/>
</dbReference>
<dbReference type="Gene3D" id="1.10.10.10">
    <property type="entry name" value="Winged helix-like DNA-binding domain superfamily/Winged helix DNA-binding domain"/>
    <property type="match status" value="1"/>
</dbReference>
<keyword evidence="5" id="KW-0597">Phosphoprotein</keyword>
<dbReference type="InterPro" id="IPR001789">
    <property type="entry name" value="Sig_transdc_resp-reg_receiver"/>
</dbReference>
<dbReference type="InterPro" id="IPR011990">
    <property type="entry name" value="TPR-like_helical_dom_sf"/>
</dbReference>
<proteinExistence type="predicted"/>
<organism evidence="7 8">
    <name type="scientific">Xylanibacillus composti</name>
    <dbReference type="NCBI Taxonomy" id="1572762"/>
    <lineage>
        <taxon>Bacteria</taxon>
        <taxon>Bacillati</taxon>
        <taxon>Bacillota</taxon>
        <taxon>Bacilli</taxon>
        <taxon>Bacillales</taxon>
        <taxon>Paenibacillaceae</taxon>
        <taxon>Xylanibacillus</taxon>
    </lineage>
</organism>
<name>A0A8J4M4Z2_9BACL</name>
<feature type="modified residue" description="4-aspartylphosphate" evidence="5">
    <location>
        <position position="54"/>
    </location>
</feature>
<reference evidence="7" key="1">
    <citation type="submission" date="2021-04" db="EMBL/GenBank/DDBJ databases">
        <title>Draft genome sequence of Xylanibacillus composti strain K13.</title>
        <authorList>
            <person name="Uke A."/>
            <person name="Chhe C."/>
            <person name="Baramee S."/>
            <person name="Kosugi A."/>
        </authorList>
    </citation>
    <scope>NUCLEOTIDE SEQUENCE</scope>
    <source>
        <strain evidence="7">K13</strain>
    </source>
</reference>
<dbReference type="Proteomes" id="UP000677918">
    <property type="component" value="Unassembled WGS sequence"/>
</dbReference>
<dbReference type="RefSeq" id="WP_213414228.1">
    <property type="nucleotide sequence ID" value="NZ_BOVK01000089.1"/>
</dbReference>
<dbReference type="Pfam" id="PF03704">
    <property type="entry name" value="BTAD"/>
    <property type="match status" value="1"/>
</dbReference>
<dbReference type="InterPro" id="IPR051677">
    <property type="entry name" value="AfsR-DnrI-RedD_regulator"/>
</dbReference>
<protein>
    <recommendedName>
        <fullName evidence="6">Response regulatory domain-containing protein</fullName>
    </recommendedName>
</protein>
<keyword evidence="3" id="KW-0238">DNA-binding</keyword>